<keyword evidence="2" id="KW-1185">Reference proteome</keyword>
<sequence length="53" mass="5664">MPPRIQDLIDRLASLNTHDGKLLKLLQDLARGPPQRMAILVACGNSAVAAGSR</sequence>
<dbReference type="RefSeq" id="WP_282586019.1">
    <property type="nucleotide sequence ID" value="NZ_JAMOIM010000010.1"/>
</dbReference>
<reference evidence="1" key="1">
    <citation type="submission" date="2022-05" db="EMBL/GenBank/DDBJ databases">
        <authorList>
            <person name="Pankratov T."/>
        </authorList>
    </citation>
    <scope>NUCLEOTIDE SEQUENCE</scope>
    <source>
        <strain evidence="1">BP6-180914</strain>
    </source>
</reference>
<gene>
    <name evidence="1" type="ORF">M8523_16665</name>
</gene>
<proteinExistence type="predicted"/>
<dbReference type="AlphaFoldDB" id="A0AA41YYP6"/>
<comment type="caution">
    <text evidence="1">The sequence shown here is derived from an EMBL/GenBank/DDBJ whole genome shotgun (WGS) entry which is preliminary data.</text>
</comment>
<evidence type="ECO:0000313" key="1">
    <source>
        <dbReference type="EMBL" id="MCW6509652.1"/>
    </source>
</evidence>
<name>A0AA41YYP6_9HYPH</name>
<dbReference type="EMBL" id="JAMOIM010000010">
    <property type="protein sequence ID" value="MCW6509652.1"/>
    <property type="molecule type" value="Genomic_DNA"/>
</dbReference>
<dbReference type="Proteomes" id="UP001165667">
    <property type="component" value="Unassembled WGS sequence"/>
</dbReference>
<evidence type="ECO:0000313" key="2">
    <source>
        <dbReference type="Proteomes" id="UP001165667"/>
    </source>
</evidence>
<accession>A0AA41YYP6</accession>
<protein>
    <submittedName>
        <fullName evidence="1">Uncharacterized protein</fullName>
    </submittedName>
</protein>
<organism evidence="1 2">
    <name type="scientific">Lichenifustis flavocetrariae</name>
    <dbReference type="NCBI Taxonomy" id="2949735"/>
    <lineage>
        <taxon>Bacteria</taxon>
        <taxon>Pseudomonadati</taxon>
        <taxon>Pseudomonadota</taxon>
        <taxon>Alphaproteobacteria</taxon>
        <taxon>Hyphomicrobiales</taxon>
        <taxon>Lichenihabitantaceae</taxon>
        <taxon>Lichenifustis</taxon>
    </lineage>
</organism>